<feature type="region of interest" description="Disordered" evidence="10">
    <location>
        <begin position="188"/>
        <end position="216"/>
    </location>
</feature>
<keyword evidence="4 9" id="KW-0808">Transferase</keyword>
<dbReference type="PROSITE" id="PS00770">
    <property type="entry name" value="AA_TRANSFER_CLASS_4"/>
    <property type="match status" value="1"/>
</dbReference>
<protein>
    <recommendedName>
        <fullName evidence="9">Branched-chain-amino-acid aminotransferase</fullName>
        <ecNumber evidence="9">2.6.1.42</ecNumber>
    </recommendedName>
</protein>
<evidence type="ECO:0000256" key="5">
    <source>
        <dbReference type="ARBA" id="ARBA00022898"/>
    </source>
</evidence>
<comment type="catalytic activity">
    <reaction evidence="9">
        <text>L-valine + 2-oxoglutarate = 3-methyl-2-oxobutanoate + L-glutamate</text>
        <dbReference type="Rhea" id="RHEA:24813"/>
        <dbReference type="ChEBI" id="CHEBI:11851"/>
        <dbReference type="ChEBI" id="CHEBI:16810"/>
        <dbReference type="ChEBI" id="CHEBI:29985"/>
        <dbReference type="ChEBI" id="CHEBI:57762"/>
        <dbReference type="EC" id="2.6.1.42"/>
    </reaction>
</comment>
<dbReference type="OrthoDB" id="1732691at2759"/>
<feature type="compositionally biased region" description="Polar residues" evidence="10">
    <location>
        <begin position="195"/>
        <end position="209"/>
    </location>
</feature>
<evidence type="ECO:0000256" key="3">
    <source>
        <dbReference type="ARBA" id="ARBA00022576"/>
    </source>
</evidence>
<feature type="region of interest" description="Disordered" evidence="10">
    <location>
        <begin position="1"/>
        <end position="36"/>
    </location>
</feature>
<feature type="modified residue" description="N6-(pyridoxal phosphate)lysine" evidence="6">
    <location>
        <position position="239"/>
    </location>
</feature>
<evidence type="ECO:0000256" key="4">
    <source>
        <dbReference type="ARBA" id="ARBA00022679"/>
    </source>
</evidence>
<reference evidence="11" key="1">
    <citation type="submission" date="2020-03" db="EMBL/GenBank/DDBJ databases">
        <title>Draft Genome Sequence of Cylindrodendrum hubeiense.</title>
        <authorList>
            <person name="Buettner E."/>
            <person name="Kellner H."/>
        </authorList>
    </citation>
    <scope>NUCLEOTIDE SEQUENCE</scope>
    <source>
        <strain evidence="11">IHI 201604</strain>
    </source>
</reference>
<dbReference type="Pfam" id="PF01063">
    <property type="entry name" value="Aminotran_4"/>
    <property type="match status" value="1"/>
</dbReference>
<dbReference type="FunFam" id="3.30.470.10:FF:000012">
    <property type="entry name" value="Branched-chain-amino-acid aminotransferase"/>
    <property type="match status" value="1"/>
</dbReference>
<dbReference type="InterPro" id="IPR033939">
    <property type="entry name" value="BCAT_family"/>
</dbReference>
<evidence type="ECO:0000313" key="11">
    <source>
        <dbReference type="EMBL" id="KAF7558269.1"/>
    </source>
</evidence>
<keyword evidence="9" id="KW-0028">Amino-acid biosynthesis</keyword>
<dbReference type="GO" id="GO:0009098">
    <property type="term" value="P:L-leucine biosynthetic process"/>
    <property type="evidence" value="ECO:0007669"/>
    <property type="project" value="TreeGrafter"/>
</dbReference>
<keyword evidence="5 8" id="KW-0663">Pyridoxal phosphate</keyword>
<dbReference type="Proteomes" id="UP000722485">
    <property type="component" value="Unassembled WGS sequence"/>
</dbReference>
<dbReference type="SUPFAM" id="SSF56752">
    <property type="entry name" value="D-aminoacid aminotransferase-like PLP-dependent enzymes"/>
    <property type="match status" value="1"/>
</dbReference>
<dbReference type="InterPro" id="IPR036038">
    <property type="entry name" value="Aminotransferase-like"/>
</dbReference>
<dbReference type="GO" id="GO:0005739">
    <property type="term" value="C:mitochondrion"/>
    <property type="evidence" value="ECO:0007669"/>
    <property type="project" value="TreeGrafter"/>
</dbReference>
<dbReference type="InterPro" id="IPR043131">
    <property type="entry name" value="BCAT-like_N"/>
</dbReference>
<evidence type="ECO:0000313" key="12">
    <source>
        <dbReference type="Proteomes" id="UP000722485"/>
    </source>
</evidence>
<evidence type="ECO:0000256" key="6">
    <source>
        <dbReference type="PIRSR" id="PIRSR006468-1"/>
    </source>
</evidence>
<evidence type="ECO:0000256" key="9">
    <source>
        <dbReference type="RuleBase" id="RU004517"/>
    </source>
</evidence>
<evidence type="ECO:0000256" key="10">
    <source>
        <dbReference type="SAM" id="MobiDB-lite"/>
    </source>
</evidence>
<dbReference type="Gene3D" id="3.20.10.10">
    <property type="entry name" value="D-amino Acid Aminotransferase, subunit A, domain 2"/>
    <property type="match status" value="1"/>
</dbReference>
<evidence type="ECO:0000256" key="8">
    <source>
        <dbReference type="RuleBase" id="RU004516"/>
    </source>
</evidence>
<comment type="catalytic activity">
    <reaction evidence="9">
        <text>L-isoleucine + 2-oxoglutarate = (S)-3-methyl-2-oxopentanoate + L-glutamate</text>
        <dbReference type="Rhea" id="RHEA:24801"/>
        <dbReference type="ChEBI" id="CHEBI:16810"/>
        <dbReference type="ChEBI" id="CHEBI:29985"/>
        <dbReference type="ChEBI" id="CHEBI:35146"/>
        <dbReference type="ChEBI" id="CHEBI:58045"/>
        <dbReference type="EC" id="2.6.1.42"/>
    </reaction>
</comment>
<evidence type="ECO:0000256" key="1">
    <source>
        <dbReference type="ARBA" id="ARBA00001933"/>
    </source>
</evidence>
<sequence length="414" mass="45580">MAVSTPAPLDSSKLETQFTQTERPLPDHNSPEQWSQSYQTDHMLTVSWDVTNGWETPKIGPYSNLSLPPTASIFHYATTCFEGMKVYRGYDGKARLFRPHLNAARMLRSAQRVCLPSFDPAELEVLLIKFAEVEAKKWVPESRPGTFFYLRPMMLGTQSTIGLQPAKEALLCIISVVFPNIDDTPVTKGPIDGSGETSKAFSPLKATTGTKEENSPGLKLFASASSHVRAWPGGSGAAKIGANYGPTLVPQQEARNAGFDQVLWLYGGSGFENNPLVTEAGGSNFFMVWKTPEGKTQLITATLELGIILPGITRQSILELSKDEFKDELEVVESDFGIEDIVLAHKENRLVEAFVAGTAYFVTPVKQITYQGNDLRVPLSEGTSGKYTKAIREYLMAVQYGQRESKWGVVLNEL</sequence>
<dbReference type="InterPro" id="IPR018300">
    <property type="entry name" value="Aminotrans_IV_CS"/>
</dbReference>
<dbReference type="InterPro" id="IPR043132">
    <property type="entry name" value="BCAT-like_C"/>
</dbReference>
<dbReference type="EC" id="2.6.1.42" evidence="9"/>
<dbReference type="CDD" id="cd01557">
    <property type="entry name" value="BCAT_beta_family"/>
    <property type="match status" value="1"/>
</dbReference>
<dbReference type="GO" id="GO:0009099">
    <property type="term" value="P:L-valine biosynthetic process"/>
    <property type="evidence" value="ECO:0007669"/>
    <property type="project" value="TreeGrafter"/>
</dbReference>
<comment type="cofactor">
    <cofactor evidence="1 8">
        <name>pyridoxal 5'-phosphate</name>
        <dbReference type="ChEBI" id="CHEBI:597326"/>
    </cofactor>
</comment>
<dbReference type="InterPro" id="IPR001544">
    <property type="entry name" value="Aminotrans_IV"/>
</dbReference>
<comment type="caution">
    <text evidence="11">The sequence shown here is derived from an EMBL/GenBank/DDBJ whole genome shotgun (WGS) entry which is preliminary data.</text>
</comment>
<dbReference type="GO" id="GO:0004084">
    <property type="term" value="F:branched-chain-amino-acid transaminase activity"/>
    <property type="evidence" value="ECO:0007669"/>
    <property type="project" value="UniProtKB-EC"/>
</dbReference>
<dbReference type="Gene3D" id="3.30.470.10">
    <property type="match status" value="1"/>
</dbReference>
<keyword evidence="12" id="KW-1185">Reference proteome</keyword>
<evidence type="ECO:0000256" key="2">
    <source>
        <dbReference type="ARBA" id="ARBA00009320"/>
    </source>
</evidence>
<dbReference type="InterPro" id="IPR005786">
    <property type="entry name" value="B_amino_transII"/>
</dbReference>
<organism evidence="11 12">
    <name type="scientific">Cylindrodendrum hubeiense</name>
    <dbReference type="NCBI Taxonomy" id="595255"/>
    <lineage>
        <taxon>Eukaryota</taxon>
        <taxon>Fungi</taxon>
        <taxon>Dikarya</taxon>
        <taxon>Ascomycota</taxon>
        <taxon>Pezizomycotina</taxon>
        <taxon>Sordariomycetes</taxon>
        <taxon>Hypocreomycetidae</taxon>
        <taxon>Hypocreales</taxon>
        <taxon>Nectriaceae</taxon>
        <taxon>Cylindrodendrum</taxon>
    </lineage>
</organism>
<accession>A0A9P5HLU5</accession>
<comment type="catalytic activity">
    <reaction evidence="9">
        <text>L-leucine + 2-oxoglutarate = 4-methyl-2-oxopentanoate + L-glutamate</text>
        <dbReference type="Rhea" id="RHEA:18321"/>
        <dbReference type="ChEBI" id="CHEBI:16810"/>
        <dbReference type="ChEBI" id="CHEBI:17865"/>
        <dbReference type="ChEBI" id="CHEBI:29985"/>
        <dbReference type="ChEBI" id="CHEBI:57427"/>
        <dbReference type="EC" id="2.6.1.42"/>
    </reaction>
</comment>
<gene>
    <name evidence="11" type="ORF">G7Z17_g48</name>
</gene>
<keyword evidence="3 9" id="KW-0032">Aminotransferase</keyword>
<evidence type="ECO:0000256" key="7">
    <source>
        <dbReference type="RuleBase" id="RU004106"/>
    </source>
</evidence>
<dbReference type="PIRSF" id="PIRSF006468">
    <property type="entry name" value="BCAT1"/>
    <property type="match status" value="1"/>
</dbReference>
<dbReference type="PANTHER" id="PTHR11825:SF69">
    <property type="entry name" value="BRANCHED-CHAIN-AMINO-ACID AMINOTRANSFERASE"/>
    <property type="match status" value="1"/>
</dbReference>
<comment type="similarity">
    <text evidence="2 7">Belongs to the class-IV pyridoxal-phosphate-dependent aminotransferase family.</text>
</comment>
<proteinExistence type="inferred from homology"/>
<dbReference type="AlphaFoldDB" id="A0A9P5HLU5"/>
<dbReference type="PANTHER" id="PTHR11825">
    <property type="entry name" value="SUBGROUP IIII AMINOTRANSFERASE"/>
    <property type="match status" value="1"/>
</dbReference>
<keyword evidence="9" id="KW-0100">Branched-chain amino acid biosynthesis</keyword>
<dbReference type="EMBL" id="JAANBB010000001">
    <property type="protein sequence ID" value="KAF7558269.1"/>
    <property type="molecule type" value="Genomic_DNA"/>
</dbReference>
<name>A0A9P5HLU5_9HYPO</name>